<dbReference type="Gene3D" id="1.10.8.60">
    <property type="match status" value="1"/>
</dbReference>
<evidence type="ECO:0000256" key="1">
    <source>
        <dbReference type="ARBA" id="ARBA00022741"/>
    </source>
</evidence>
<evidence type="ECO:0000259" key="3">
    <source>
        <dbReference type="PROSITE" id="PS50045"/>
    </source>
</evidence>
<organism evidence="4 5">
    <name type="scientific">Candidatus Scalindua arabica</name>
    <dbReference type="NCBI Taxonomy" id="1127984"/>
    <lineage>
        <taxon>Bacteria</taxon>
        <taxon>Pseudomonadati</taxon>
        <taxon>Planctomycetota</taxon>
        <taxon>Candidatus Brocadiia</taxon>
        <taxon>Candidatus Brocadiales</taxon>
        <taxon>Candidatus Scalinduaceae</taxon>
        <taxon>Candidatus Scalindua</taxon>
    </lineage>
</organism>
<dbReference type="SUPFAM" id="SSF52540">
    <property type="entry name" value="P-loop containing nucleoside triphosphate hydrolases"/>
    <property type="match status" value="1"/>
</dbReference>
<dbReference type="PANTHER" id="PTHR32071">
    <property type="entry name" value="TRANSCRIPTIONAL REGULATORY PROTEIN"/>
    <property type="match status" value="1"/>
</dbReference>
<dbReference type="GO" id="GO:0003677">
    <property type="term" value="F:DNA binding"/>
    <property type="evidence" value="ECO:0007669"/>
    <property type="project" value="UniProtKB-KW"/>
</dbReference>
<dbReference type="Proteomes" id="UP000722750">
    <property type="component" value="Unassembled WGS sequence"/>
</dbReference>
<reference evidence="4" key="1">
    <citation type="journal article" date="2021" name="ISME J.">
        <title>Fine-scale metabolic discontinuity in a stratified prokaryote microbiome of a Red Sea deep halocline.</title>
        <authorList>
            <person name="Michoud G."/>
            <person name="Ngugi D.K."/>
            <person name="Barozzi A."/>
            <person name="Merlino G."/>
            <person name="Calleja M.L."/>
            <person name="Delgado-Huertas A."/>
            <person name="Moran X.A.G."/>
            <person name="Daffonchio D."/>
        </authorList>
    </citation>
    <scope>NUCLEOTIDE SEQUENCE</scope>
    <source>
        <strain evidence="4">SuakinDeep_MAG55_1</strain>
    </source>
</reference>
<gene>
    <name evidence="4" type="ORF">MAG551_00157</name>
</gene>
<dbReference type="GO" id="GO:0005524">
    <property type="term" value="F:ATP binding"/>
    <property type="evidence" value="ECO:0007669"/>
    <property type="project" value="UniProtKB-KW"/>
</dbReference>
<dbReference type="EMBL" id="JAANXD010000008">
    <property type="protein sequence ID" value="MBS1257122.1"/>
    <property type="molecule type" value="Genomic_DNA"/>
</dbReference>
<keyword evidence="2" id="KW-0067">ATP-binding</keyword>
<comment type="caution">
    <text evidence="4">The sequence shown here is derived from an EMBL/GenBank/DDBJ whole genome shotgun (WGS) entry which is preliminary data.</text>
</comment>
<dbReference type="AlphaFoldDB" id="A0A941VZY9"/>
<sequence>MVNNGTLIIKNIENMSANTQESFLKFLETGNFRRLGGSEYIHANVRVIVTTTDISLMQERLNQRLFHILGAYKLEIPPLRDRKEDIPSLIEHFVDKTSKPRHIQAKKFSKAATNKI</sequence>
<dbReference type="PROSITE" id="PS50045">
    <property type="entry name" value="SIGMA54_INTERACT_4"/>
    <property type="match status" value="1"/>
</dbReference>
<dbReference type="GO" id="GO:0006355">
    <property type="term" value="P:regulation of DNA-templated transcription"/>
    <property type="evidence" value="ECO:0007669"/>
    <property type="project" value="InterPro"/>
</dbReference>
<dbReference type="Pfam" id="PF00158">
    <property type="entry name" value="Sigma54_activat"/>
    <property type="match status" value="1"/>
</dbReference>
<name>A0A941VZY9_9BACT</name>
<evidence type="ECO:0000256" key="2">
    <source>
        <dbReference type="ARBA" id="ARBA00022840"/>
    </source>
</evidence>
<accession>A0A941VZY9</accession>
<dbReference type="InterPro" id="IPR027417">
    <property type="entry name" value="P-loop_NTPase"/>
</dbReference>
<proteinExistence type="predicted"/>
<feature type="domain" description="Sigma-54 factor interaction" evidence="3">
    <location>
        <begin position="1"/>
        <end position="116"/>
    </location>
</feature>
<keyword evidence="4" id="KW-0238">DNA-binding</keyword>
<dbReference type="Gene3D" id="3.40.50.300">
    <property type="entry name" value="P-loop containing nucleotide triphosphate hydrolases"/>
    <property type="match status" value="1"/>
</dbReference>
<protein>
    <submittedName>
        <fullName evidence="4">DNA-binding transcriptional regulator NtrC</fullName>
    </submittedName>
</protein>
<keyword evidence="1" id="KW-0547">Nucleotide-binding</keyword>
<evidence type="ECO:0000313" key="4">
    <source>
        <dbReference type="EMBL" id="MBS1257122.1"/>
    </source>
</evidence>
<evidence type="ECO:0000313" key="5">
    <source>
        <dbReference type="Proteomes" id="UP000722750"/>
    </source>
</evidence>
<dbReference type="InterPro" id="IPR002078">
    <property type="entry name" value="Sigma_54_int"/>
</dbReference>